<dbReference type="InterPro" id="IPR010259">
    <property type="entry name" value="S8pro/Inhibitor_I9"/>
</dbReference>
<keyword evidence="2" id="KW-0645">Protease</keyword>
<dbReference type="PANTHER" id="PTHR43806">
    <property type="entry name" value="PEPTIDASE S8"/>
    <property type="match status" value="1"/>
</dbReference>
<dbReference type="InterPro" id="IPR037045">
    <property type="entry name" value="S8pro/Inhibitor_I9_sf"/>
</dbReference>
<evidence type="ECO:0000313" key="8">
    <source>
        <dbReference type="EMBL" id="PPQ75601.1"/>
    </source>
</evidence>
<dbReference type="STRING" id="181874.A0A409WAS5"/>
<evidence type="ECO:0000256" key="5">
    <source>
        <dbReference type="PROSITE-ProRule" id="PRU01240"/>
    </source>
</evidence>
<gene>
    <name evidence="8" type="ORF">CVT24_010911</name>
</gene>
<keyword evidence="9" id="KW-1185">Reference proteome</keyword>
<dbReference type="InParanoid" id="A0A409WAS5"/>
<organism evidence="8 9">
    <name type="scientific">Panaeolus cyanescens</name>
    <dbReference type="NCBI Taxonomy" id="181874"/>
    <lineage>
        <taxon>Eukaryota</taxon>
        <taxon>Fungi</taxon>
        <taxon>Dikarya</taxon>
        <taxon>Basidiomycota</taxon>
        <taxon>Agaricomycotina</taxon>
        <taxon>Agaricomycetes</taxon>
        <taxon>Agaricomycetidae</taxon>
        <taxon>Agaricales</taxon>
        <taxon>Agaricineae</taxon>
        <taxon>Galeropsidaceae</taxon>
        <taxon>Panaeolus</taxon>
    </lineage>
</organism>
<feature type="chain" id="PRO_5019564452" description="Inhibitor I9 domain-containing protein" evidence="6">
    <location>
        <begin position="20"/>
        <end position="151"/>
    </location>
</feature>
<evidence type="ECO:0000259" key="7">
    <source>
        <dbReference type="Pfam" id="PF05922"/>
    </source>
</evidence>
<dbReference type="GO" id="GO:0006508">
    <property type="term" value="P:proteolysis"/>
    <property type="evidence" value="ECO:0007669"/>
    <property type="project" value="UniProtKB-KW"/>
</dbReference>
<keyword evidence="3" id="KW-0378">Hydrolase</keyword>
<evidence type="ECO:0000256" key="6">
    <source>
        <dbReference type="SAM" id="SignalP"/>
    </source>
</evidence>
<protein>
    <recommendedName>
        <fullName evidence="7">Inhibitor I9 domain-containing protein</fullName>
    </recommendedName>
</protein>
<dbReference type="SUPFAM" id="SSF54897">
    <property type="entry name" value="Protease propeptides/inhibitors"/>
    <property type="match status" value="1"/>
</dbReference>
<dbReference type="Gene3D" id="3.30.70.80">
    <property type="entry name" value="Peptidase S8 propeptide/proteinase inhibitor I9"/>
    <property type="match status" value="1"/>
</dbReference>
<dbReference type="InterPro" id="IPR036852">
    <property type="entry name" value="Peptidase_S8/S53_dom_sf"/>
</dbReference>
<feature type="signal peptide" evidence="6">
    <location>
        <begin position="1"/>
        <end position="19"/>
    </location>
</feature>
<keyword evidence="6" id="KW-0732">Signal</keyword>
<dbReference type="PROSITE" id="PS51892">
    <property type="entry name" value="SUBTILASE"/>
    <property type="match status" value="1"/>
</dbReference>
<accession>A0A409WAS5</accession>
<evidence type="ECO:0000313" key="9">
    <source>
        <dbReference type="Proteomes" id="UP000284842"/>
    </source>
</evidence>
<comment type="similarity">
    <text evidence="1 5">Belongs to the peptidase S8 family.</text>
</comment>
<sequence>MRFFTAIFLAVSLVAPALASPTIALREVERFDGKTTGKYIVNFKKGASRRAWANKLKIKTSNDWDLVNGFAAELDEAALNELRASKDVELITEDGIMEAFATQTNAPWGLQRISQRSKLPSGSSTTALTYTYNYDSSAGSGVDIYIVDTGM</sequence>
<proteinExistence type="inferred from homology"/>
<evidence type="ECO:0000256" key="2">
    <source>
        <dbReference type="ARBA" id="ARBA00022670"/>
    </source>
</evidence>
<evidence type="ECO:0000256" key="1">
    <source>
        <dbReference type="ARBA" id="ARBA00011073"/>
    </source>
</evidence>
<dbReference type="AlphaFoldDB" id="A0A409WAS5"/>
<dbReference type="Pfam" id="PF05922">
    <property type="entry name" value="Inhibitor_I9"/>
    <property type="match status" value="1"/>
</dbReference>
<dbReference type="GO" id="GO:0004252">
    <property type="term" value="F:serine-type endopeptidase activity"/>
    <property type="evidence" value="ECO:0007669"/>
    <property type="project" value="InterPro"/>
</dbReference>
<dbReference type="Proteomes" id="UP000284842">
    <property type="component" value="Unassembled WGS sequence"/>
</dbReference>
<dbReference type="GO" id="GO:0005615">
    <property type="term" value="C:extracellular space"/>
    <property type="evidence" value="ECO:0007669"/>
    <property type="project" value="TreeGrafter"/>
</dbReference>
<dbReference type="InterPro" id="IPR050131">
    <property type="entry name" value="Peptidase_S8_subtilisin-like"/>
</dbReference>
<name>A0A409WAS5_9AGAR</name>
<dbReference type="OrthoDB" id="19448at2759"/>
<feature type="domain" description="Inhibitor I9" evidence="7">
    <location>
        <begin position="66"/>
        <end position="98"/>
    </location>
</feature>
<dbReference type="EMBL" id="NHTK01005657">
    <property type="protein sequence ID" value="PPQ75601.1"/>
    <property type="molecule type" value="Genomic_DNA"/>
</dbReference>
<dbReference type="Gene3D" id="3.40.50.200">
    <property type="entry name" value="Peptidase S8/S53 domain"/>
    <property type="match status" value="1"/>
</dbReference>
<dbReference type="PANTHER" id="PTHR43806:SF11">
    <property type="entry name" value="CEREVISIN-RELATED"/>
    <property type="match status" value="1"/>
</dbReference>
<evidence type="ECO:0000256" key="4">
    <source>
        <dbReference type="ARBA" id="ARBA00022825"/>
    </source>
</evidence>
<reference evidence="8 9" key="1">
    <citation type="journal article" date="2018" name="Evol. Lett.">
        <title>Horizontal gene cluster transfer increased hallucinogenic mushroom diversity.</title>
        <authorList>
            <person name="Reynolds H.T."/>
            <person name="Vijayakumar V."/>
            <person name="Gluck-Thaler E."/>
            <person name="Korotkin H.B."/>
            <person name="Matheny P.B."/>
            <person name="Slot J.C."/>
        </authorList>
    </citation>
    <scope>NUCLEOTIDE SEQUENCE [LARGE SCALE GENOMIC DNA]</scope>
    <source>
        <strain evidence="8 9">2629</strain>
    </source>
</reference>
<comment type="caution">
    <text evidence="5">Lacks conserved residue(s) required for the propagation of feature annotation.</text>
</comment>
<evidence type="ECO:0000256" key="3">
    <source>
        <dbReference type="ARBA" id="ARBA00022801"/>
    </source>
</evidence>
<comment type="caution">
    <text evidence="8">The sequence shown here is derived from an EMBL/GenBank/DDBJ whole genome shotgun (WGS) entry which is preliminary data.</text>
</comment>
<keyword evidence="4" id="KW-0720">Serine protease</keyword>